<accession>A0A4Y2UY13</accession>
<comment type="caution">
    <text evidence="1">The sequence shown here is derived from an EMBL/GenBank/DDBJ whole genome shotgun (WGS) entry which is preliminary data.</text>
</comment>
<protein>
    <submittedName>
        <fullName evidence="1">Uncharacterized protein</fullName>
    </submittedName>
</protein>
<sequence length="207" mass="22943">MEVSLLHAVHSLSRQLDSLTSLAMAAPSTHTRLRLVAHTIILFNLNSLLNFPGSLWLHIIELPFAQLCLGCSFLLIDDIPIDRDHRATRTTFQLEHCNGLESSINYRLRSEYLTADCQLGSLCSHSSQVLGTVPVKQELLHFRVLSLCGSVPEFPGVLSQCVISHIISQCPPVNIRDFNYHTFSPVGGSLNGYATTCYSAHLFETLP</sequence>
<keyword evidence="2" id="KW-1185">Reference proteome</keyword>
<organism evidence="1 2">
    <name type="scientific">Araneus ventricosus</name>
    <name type="common">Orbweaver spider</name>
    <name type="synonym">Epeira ventricosa</name>
    <dbReference type="NCBI Taxonomy" id="182803"/>
    <lineage>
        <taxon>Eukaryota</taxon>
        <taxon>Metazoa</taxon>
        <taxon>Ecdysozoa</taxon>
        <taxon>Arthropoda</taxon>
        <taxon>Chelicerata</taxon>
        <taxon>Arachnida</taxon>
        <taxon>Araneae</taxon>
        <taxon>Araneomorphae</taxon>
        <taxon>Entelegynae</taxon>
        <taxon>Araneoidea</taxon>
        <taxon>Araneidae</taxon>
        <taxon>Araneus</taxon>
    </lineage>
</organism>
<name>A0A4Y2UY13_ARAVE</name>
<evidence type="ECO:0000313" key="1">
    <source>
        <dbReference type="EMBL" id="GBO17131.1"/>
    </source>
</evidence>
<reference evidence="1 2" key="1">
    <citation type="journal article" date="2019" name="Sci. Rep.">
        <title>Orb-weaving spider Araneus ventricosus genome elucidates the spidroin gene catalogue.</title>
        <authorList>
            <person name="Kono N."/>
            <person name="Nakamura H."/>
            <person name="Ohtoshi R."/>
            <person name="Moran D.A.P."/>
            <person name="Shinohara A."/>
            <person name="Yoshida Y."/>
            <person name="Fujiwara M."/>
            <person name="Mori M."/>
            <person name="Tomita M."/>
            <person name="Arakawa K."/>
        </authorList>
    </citation>
    <scope>NUCLEOTIDE SEQUENCE [LARGE SCALE GENOMIC DNA]</scope>
</reference>
<evidence type="ECO:0000313" key="2">
    <source>
        <dbReference type="Proteomes" id="UP000499080"/>
    </source>
</evidence>
<dbReference type="AlphaFoldDB" id="A0A4Y2UY13"/>
<gene>
    <name evidence="1" type="ORF">AVEN_212992_1</name>
</gene>
<proteinExistence type="predicted"/>
<dbReference type="EMBL" id="BGPR01040930">
    <property type="protein sequence ID" value="GBO17131.1"/>
    <property type="molecule type" value="Genomic_DNA"/>
</dbReference>
<dbReference type="Proteomes" id="UP000499080">
    <property type="component" value="Unassembled WGS sequence"/>
</dbReference>